<evidence type="ECO:0000313" key="2">
    <source>
        <dbReference type="Proteomes" id="UP000008710"/>
    </source>
</evidence>
<accession>Q0SCP5</accession>
<protein>
    <submittedName>
        <fullName evidence="1">Uncharacterized protein</fullName>
    </submittedName>
</protein>
<organism evidence="1 2">
    <name type="scientific">Rhodococcus jostii (strain RHA1)</name>
    <dbReference type="NCBI Taxonomy" id="101510"/>
    <lineage>
        <taxon>Bacteria</taxon>
        <taxon>Bacillati</taxon>
        <taxon>Actinomycetota</taxon>
        <taxon>Actinomycetes</taxon>
        <taxon>Mycobacteriales</taxon>
        <taxon>Nocardiaceae</taxon>
        <taxon>Rhodococcus</taxon>
    </lineage>
</organism>
<name>Q0SCP5_RHOJR</name>
<dbReference type="Proteomes" id="UP000008710">
    <property type="component" value="Chromosome"/>
</dbReference>
<dbReference type="EMBL" id="CP000431">
    <property type="protein sequence ID" value="ABG94691.1"/>
    <property type="molecule type" value="Genomic_DNA"/>
</dbReference>
<dbReference type="AlphaFoldDB" id="Q0SCP5"/>
<dbReference type="KEGG" id="rha:RHA1_ro02886"/>
<proteinExistence type="predicted"/>
<gene>
    <name evidence="1" type="ordered locus">RHA1_ro02886</name>
</gene>
<evidence type="ECO:0000313" key="1">
    <source>
        <dbReference type="EMBL" id="ABG94691.1"/>
    </source>
</evidence>
<reference evidence="2" key="1">
    <citation type="journal article" date="2006" name="Proc. Natl. Acad. Sci. U.S.A.">
        <title>The complete genome of Rhodococcus sp. RHA1 provides insights into a catabolic powerhouse.</title>
        <authorList>
            <person name="McLeod M.P."/>
            <person name="Warren R.L."/>
            <person name="Hsiao W.W.L."/>
            <person name="Araki N."/>
            <person name="Myhre M."/>
            <person name="Fernandes C."/>
            <person name="Miyazawa D."/>
            <person name="Wong W."/>
            <person name="Lillquist A.L."/>
            <person name="Wang D."/>
            <person name="Dosanjh M."/>
            <person name="Hara H."/>
            <person name="Petrescu A."/>
            <person name="Morin R.D."/>
            <person name="Yang G."/>
            <person name="Stott J.M."/>
            <person name="Schein J.E."/>
            <person name="Shin H."/>
            <person name="Smailus D."/>
            <person name="Siddiqui A.S."/>
            <person name="Marra M.A."/>
            <person name="Jones S.J.M."/>
            <person name="Holt R."/>
            <person name="Brinkman F.S.L."/>
            <person name="Miyauchi K."/>
            <person name="Fukuda M."/>
            <person name="Davies J.E."/>
            <person name="Mohn W.W."/>
            <person name="Eltis L.D."/>
        </authorList>
    </citation>
    <scope>NUCLEOTIDE SEQUENCE [LARGE SCALE GENOMIC DNA]</scope>
    <source>
        <strain evidence="2">RHA1</strain>
    </source>
</reference>
<sequence>MLAVGHGDKVVPEDARVPPKNEVVNLSATFPKIVYRTGRSLPSGENEPTACTMPERSGQLRVSVQVWRISSPQSVDISVQHYMAISIMQGSGVGEAIPGPSYRPASRAREITFRVV</sequence>
<dbReference type="HOGENOM" id="CLU_2094959_0_0_11"/>